<evidence type="ECO:0000256" key="6">
    <source>
        <dbReference type="ARBA" id="ARBA00022989"/>
    </source>
</evidence>
<comment type="caution">
    <text evidence="9">The sequence shown here is derived from an EMBL/GenBank/DDBJ whole genome shotgun (WGS) entry which is preliminary data.</text>
</comment>
<dbReference type="GO" id="GO:0005886">
    <property type="term" value="C:plasma membrane"/>
    <property type="evidence" value="ECO:0007669"/>
    <property type="project" value="UniProtKB-SubCell"/>
</dbReference>
<dbReference type="InterPro" id="IPR011606">
    <property type="entry name" value="Brnchd-chn_aa_trnsp_permease"/>
</dbReference>
<evidence type="ECO:0000256" key="8">
    <source>
        <dbReference type="SAM" id="Phobius"/>
    </source>
</evidence>
<keyword evidence="10" id="KW-1185">Reference proteome</keyword>
<sequence length="234" mass="25581">MSQYVAPSLSVRGTWEGFWRLLPLCFFVTAFGLAYGLAAVQTGLSQVETVAMSMLVFAGTAQFAALDLWGMQVPILPLLVTTFAINARHLLMGASLYPWLRQLPVYRRYGVLLVMSDANWAMTLNELHSGRNNLGLLLGGGIALWFTWLCGTVLGMYFGSAIARPEVFGLDMVLGCFMLSMALGGRKNARMLTAWVIAGLSALAAYWWLPPNTHVVVGAICGGLVGVFWLERPR</sequence>
<evidence type="ECO:0000256" key="5">
    <source>
        <dbReference type="ARBA" id="ARBA00022692"/>
    </source>
</evidence>
<dbReference type="PANTHER" id="PTHR34979">
    <property type="entry name" value="INNER MEMBRANE PROTEIN YGAZ"/>
    <property type="match status" value="1"/>
</dbReference>
<dbReference type="PANTHER" id="PTHR34979:SF1">
    <property type="entry name" value="INNER MEMBRANE PROTEIN YGAZ"/>
    <property type="match status" value="1"/>
</dbReference>
<evidence type="ECO:0000256" key="2">
    <source>
        <dbReference type="ARBA" id="ARBA00010735"/>
    </source>
</evidence>
<name>A0A918KIJ0_9GAMM</name>
<feature type="transmembrane region" description="Helical" evidence="8">
    <location>
        <begin position="18"/>
        <end position="38"/>
    </location>
</feature>
<keyword evidence="3" id="KW-0813">Transport</keyword>
<comment type="subcellular location">
    <subcellularLocation>
        <location evidence="1">Cell membrane</location>
        <topology evidence="1">Multi-pass membrane protein</topology>
    </subcellularLocation>
</comment>
<comment type="similarity">
    <text evidence="2">Belongs to the AzlC family.</text>
</comment>
<dbReference type="EMBL" id="BMXR01000008">
    <property type="protein sequence ID" value="GGX63017.1"/>
    <property type="molecule type" value="Genomic_DNA"/>
</dbReference>
<proteinExistence type="inferred from homology"/>
<dbReference type="Pfam" id="PF03591">
    <property type="entry name" value="AzlC"/>
    <property type="match status" value="1"/>
</dbReference>
<feature type="transmembrane region" description="Helical" evidence="8">
    <location>
        <begin position="134"/>
        <end position="155"/>
    </location>
</feature>
<dbReference type="Proteomes" id="UP000626148">
    <property type="component" value="Unassembled WGS sequence"/>
</dbReference>
<feature type="transmembrane region" description="Helical" evidence="8">
    <location>
        <begin position="215"/>
        <end position="231"/>
    </location>
</feature>
<protein>
    <submittedName>
        <fullName evidence="9">Branched-chain amino acid ABC transporter permease</fullName>
    </submittedName>
</protein>
<feature type="transmembrane region" description="Helical" evidence="8">
    <location>
        <begin position="192"/>
        <end position="209"/>
    </location>
</feature>
<evidence type="ECO:0000313" key="10">
    <source>
        <dbReference type="Proteomes" id="UP000626148"/>
    </source>
</evidence>
<gene>
    <name evidence="9" type="ORF">GCM10007392_33640</name>
</gene>
<evidence type="ECO:0000256" key="4">
    <source>
        <dbReference type="ARBA" id="ARBA00022475"/>
    </source>
</evidence>
<dbReference type="RefSeq" id="WP_189610796.1">
    <property type="nucleotide sequence ID" value="NZ_BMXR01000008.1"/>
</dbReference>
<evidence type="ECO:0000313" key="9">
    <source>
        <dbReference type="EMBL" id="GGX63017.1"/>
    </source>
</evidence>
<evidence type="ECO:0000256" key="1">
    <source>
        <dbReference type="ARBA" id="ARBA00004651"/>
    </source>
</evidence>
<organism evidence="9 10">
    <name type="scientific">Saccharospirillum salsuginis</name>
    <dbReference type="NCBI Taxonomy" id="418750"/>
    <lineage>
        <taxon>Bacteria</taxon>
        <taxon>Pseudomonadati</taxon>
        <taxon>Pseudomonadota</taxon>
        <taxon>Gammaproteobacteria</taxon>
        <taxon>Oceanospirillales</taxon>
        <taxon>Saccharospirillaceae</taxon>
        <taxon>Saccharospirillum</taxon>
    </lineage>
</organism>
<dbReference type="GO" id="GO:1903785">
    <property type="term" value="P:L-valine transmembrane transport"/>
    <property type="evidence" value="ECO:0007669"/>
    <property type="project" value="TreeGrafter"/>
</dbReference>
<keyword evidence="7 8" id="KW-0472">Membrane</keyword>
<dbReference type="AlphaFoldDB" id="A0A918KIJ0"/>
<keyword evidence="4" id="KW-1003">Cell membrane</keyword>
<keyword evidence="6 8" id="KW-1133">Transmembrane helix</keyword>
<accession>A0A918KIJ0</accession>
<feature type="transmembrane region" description="Helical" evidence="8">
    <location>
        <begin position="167"/>
        <end position="185"/>
    </location>
</feature>
<evidence type="ECO:0000256" key="7">
    <source>
        <dbReference type="ARBA" id="ARBA00023136"/>
    </source>
</evidence>
<evidence type="ECO:0000256" key="3">
    <source>
        <dbReference type="ARBA" id="ARBA00022448"/>
    </source>
</evidence>
<keyword evidence="5 8" id="KW-0812">Transmembrane</keyword>
<reference evidence="9" key="2">
    <citation type="submission" date="2020-09" db="EMBL/GenBank/DDBJ databases">
        <authorList>
            <person name="Sun Q."/>
            <person name="Kim S."/>
        </authorList>
    </citation>
    <scope>NUCLEOTIDE SEQUENCE</scope>
    <source>
        <strain evidence="9">KCTC 22169</strain>
    </source>
</reference>
<reference evidence="9" key="1">
    <citation type="journal article" date="2014" name="Int. J. Syst. Evol. Microbiol.">
        <title>Complete genome sequence of Corynebacterium casei LMG S-19264T (=DSM 44701T), isolated from a smear-ripened cheese.</title>
        <authorList>
            <consortium name="US DOE Joint Genome Institute (JGI-PGF)"/>
            <person name="Walter F."/>
            <person name="Albersmeier A."/>
            <person name="Kalinowski J."/>
            <person name="Ruckert C."/>
        </authorList>
    </citation>
    <scope>NUCLEOTIDE SEQUENCE</scope>
    <source>
        <strain evidence="9">KCTC 22169</strain>
    </source>
</reference>